<organism evidence="8 9">
    <name type="scientific">Pedobacter cryoconitis</name>
    <dbReference type="NCBI Taxonomy" id="188932"/>
    <lineage>
        <taxon>Bacteria</taxon>
        <taxon>Pseudomonadati</taxon>
        <taxon>Bacteroidota</taxon>
        <taxon>Sphingobacteriia</taxon>
        <taxon>Sphingobacteriales</taxon>
        <taxon>Sphingobacteriaceae</taxon>
        <taxon>Pedobacter</taxon>
    </lineage>
</organism>
<dbReference type="KEGG" id="pcm:AY601_3354"/>
<feature type="transmembrane region" description="Helical" evidence="7">
    <location>
        <begin position="58"/>
        <end position="81"/>
    </location>
</feature>
<keyword evidence="4 7" id="KW-0812">Transmembrane</keyword>
<dbReference type="AlphaFoldDB" id="A0A127VG55"/>
<proteinExistence type="inferred from homology"/>
<dbReference type="PATRIC" id="fig|188932.3.peg.3490"/>
<evidence type="ECO:0000256" key="6">
    <source>
        <dbReference type="ARBA" id="ARBA00023136"/>
    </source>
</evidence>
<keyword evidence="5 7" id="KW-1133">Transmembrane helix</keyword>
<feature type="transmembrane region" description="Helical" evidence="7">
    <location>
        <begin position="184"/>
        <end position="201"/>
    </location>
</feature>
<name>A0A127VG55_9SPHI</name>
<comment type="similarity">
    <text evidence="2 7">Belongs to the UPF0056 (MarC) family.</text>
</comment>
<evidence type="ECO:0000256" key="4">
    <source>
        <dbReference type="ARBA" id="ARBA00022692"/>
    </source>
</evidence>
<evidence type="ECO:0000313" key="9">
    <source>
        <dbReference type="Proteomes" id="UP000071561"/>
    </source>
</evidence>
<dbReference type="GO" id="GO:0005886">
    <property type="term" value="C:plasma membrane"/>
    <property type="evidence" value="ECO:0007669"/>
    <property type="project" value="UniProtKB-SubCell"/>
</dbReference>
<feature type="transmembrane region" description="Helical" evidence="7">
    <location>
        <begin position="20"/>
        <end position="46"/>
    </location>
</feature>
<reference evidence="8 9" key="1">
    <citation type="submission" date="2016-03" db="EMBL/GenBank/DDBJ databases">
        <title>Complete genome sequence of Pedobacter cryoconitis PAMC 27485.</title>
        <authorList>
            <person name="Lee J."/>
            <person name="Kim O.-S."/>
        </authorList>
    </citation>
    <scope>NUCLEOTIDE SEQUENCE [LARGE SCALE GENOMIC DNA]</scope>
    <source>
        <strain evidence="8 9">PAMC 27485</strain>
    </source>
</reference>
<dbReference type="Pfam" id="PF01914">
    <property type="entry name" value="MarC"/>
    <property type="match status" value="1"/>
</dbReference>
<dbReference type="InterPro" id="IPR002771">
    <property type="entry name" value="Multi_antbiot-R_MarC"/>
</dbReference>
<evidence type="ECO:0000256" key="1">
    <source>
        <dbReference type="ARBA" id="ARBA00004651"/>
    </source>
</evidence>
<dbReference type="PANTHER" id="PTHR33508:SF1">
    <property type="entry name" value="UPF0056 MEMBRANE PROTEIN YHCE"/>
    <property type="match status" value="1"/>
</dbReference>
<feature type="transmembrane region" description="Helical" evidence="7">
    <location>
        <begin position="116"/>
        <end position="139"/>
    </location>
</feature>
<keyword evidence="9" id="KW-1185">Reference proteome</keyword>
<dbReference type="PANTHER" id="PTHR33508">
    <property type="entry name" value="UPF0056 MEMBRANE PROTEIN YHCE"/>
    <property type="match status" value="1"/>
</dbReference>
<sequence length="203" mass="22284">MAFLFYSFYIYTKNTMKFNLSQILSTSMVLFAIIDILGAIPVVIQLRSKAGHIESEKATIVATSLMIIFLFAGETLLKIIGLDVQSFAIAGSLVIFCIAMEMVLGLTLFHEDAPETVSIVPLAFPLIAGAGTMTTLLSLKTEYDTQNIIVGILINMTFVYFVLKNTERLEKLFGKSGLNVLRKAFGVILLAIAIKLFRSNTGL</sequence>
<protein>
    <recommendedName>
        <fullName evidence="7">UPF0056 membrane protein</fullName>
    </recommendedName>
</protein>
<evidence type="ECO:0000256" key="7">
    <source>
        <dbReference type="RuleBase" id="RU362048"/>
    </source>
</evidence>
<dbReference type="EMBL" id="CP014504">
    <property type="protein sequence ID" value="AMQ00222.1"/>
    <property type="molecule type" value="Genomic_DNA"/>
</dbReference>
<feature type="transmembrane region" description="Helical" evidence="7">
    <location>
        <begin position="145"/>
        <end position="163"/>
    </location>
</feature>
<comment type="subcellular location">
    <subcellularLocation>
        <location evidence="1 7">Cell membrane</location>
        <topology evidence="1 7">Multi-pass membrane protein</topology>
    </subcellularLocation>
</comment>
<evidence type="ECO:0000256" key="3">
    <source>
        <dbReference type="ARBA" id="ARBA00022475"/>
    </source>
</evidence>
<evidence type="ECO:0000256" key="2">
    <source>
        <dbReference type="ARBA" id="ARBA00009784"/>
    </source>
</evidence>
<gene>
    <name evidence="8" type="ORF">AY601_3354</name>
</gene>
<feature type="transmembrane region" description="Helical" evidence="7">
    <location>
        <begin position="87"/>
        <end position="109"/>
    </location>
</feature>
<evidence type="ECO:0000256" key="5">
    <source>
        <dbReference type="ARBA" id="ARBA00022989"/>
    </source>
</evidence>
<accession>A0A127VG55</accession>
<evidence type="ECO:0000313" key="8">
    <source>
        <dbReference type="EMBL" id="AMQ00222.1"/>
    </source>
</evidence>
<keyword evidence="3" id="KW-1003">Cell membrane</keyword>
<keyword evidence="6 7" id="KW-0472">Membrane</keyword>
<dbReference type="Proteomes" id="UP000071561">
    <property type="component" value="Chromosome"/>
</dbReference>